<protein>
    <submittedName>
        <fullName evidence="1">Unannotated protein</fullName>
    </submittedName>
</protein>
<gene>
    <name evidence="1" type="ORF">UFOPK3376_03149</name>
</gene>
<evidence type="ECO:0000313" key="1">
    <source>
        <dbReference type="EMBL" id="CAB4895806.1"/>
    </source>
</evidence>
<dbReference type="AlphaFoldDB" id="A0A6J7FK39"/>
<sequence>MQIHNPYPWYDSNWLAKYTYARQLIEREYPDVLSGFIDAFEPLRTRPDFEVVQFERVFDDRAMRGIEMVIDNLRAAELETHETLDFRRFIVHDHPEITELQATLVDLVSEGAGEPVEPAYNFLSLYSPGGVCEVHLDTPRAKWTLDLCVRQSQPWPIYFSQVVPWPESGEGEGEGWQHAIRSSPRHQFRAFSMEPANAILFSGSSQWHYRDRLPANLGHSFCELVFFHFIPVGMDELLRPRNWARLFGIAELDVLAER</sequence>
<proteinExistence type="predicted"/>
<reference evidence="1" key="1">
    <citation type="submission" date="2020-05" db="EMBL/GenBank/DDBJ databases">
        <authorList>
            <person name="Chiriac C."/>
            <person name="Salcher M."/>
            <person name="Ghai R."/>
            <person name="Kavagutti S V."/>
        </authorList>
    </citation>
    <scope>NUCLEOTIDE SEQUENCE</scope>
</reference>
<accession>A0A6J7FK39</accession>
<organism evidence="1">
    <name type="scientific">freshwater metagenome</name>
    <dbReference type="NCBI Taxonomy" id="449393"/>
    <lineage>
        <taxon>unclassified sequences</taxon>
        <taxon>metagenomes</taxon>
        <taxon>ecological metagenomes</taxon>
    </lineage>
</organism>
<dbReference type="EMBL" id="CAFBLP010000143">
    <property type="protein sequence ID" value="CAB4895806.1"/>
    <property type="molecule type" value="Genomic_DNA"/>
</dbReference>
<name>A0A6J7FK39_9ZZZZ</name>